<keyword evidence="3" id="KW-0378">Hydrolase</keyword>
<feature type="domain" description="Acyltransferase 3" evidence="2">
    <location>
        <begin position="13"/>
        <end position="343"/>
    </location>
</feature>
<keyword evidence="3" id="KW-0012">Acyltransferase</keyword>
<dbReference type="Proteomes" id="UP000219271">
    <property type="component" value="Unassembled WGS sequence"/>
</dbReference>
<keyword evidence="1" id="KW-1133">Transmembrane helix</keyword>
<feature type="transmembrane region" description="Helical" evidence="1">
    <location>
        <begin position="46"/>
        <end position="68"/>
    </location>
</feature>
<feature type="transmembrane region" description="Helical" evidence="1">
    <location>
        <begin position="328"/>
        <end position="346"/>
    </location>
</feature>
<keyword evidence="1" id="KW-0812">Transmembrane</keyword>
<name>A0A286DS08_9GAMM</name>
<keyword evidence="4" id="KW-1185">Reference proteome</keyword>
<proteinExistence type="predicted"/>
<dbReference type="RefSeq" id="WP_320204571.1">
    <property type="nucleotide sequence ID" value="NZ_OCMY01000004.1"/>
</dbReference>
<reference evidence="4" key="1">
    <citation type="submission" date="2017-09" db="EMBL/GenBank/DDBJ databases">
        <authorList>
            <person name="Varghese N."/>
            <person name="Submissions S."/>
        </authorList>
    </citation>
    <scope>NUCLEOTIDE SEQUENCE [LARGE SCALE GENOMIC DNA]</scope>
    <source>
        <strain evidence="4">JKS000234</strain>
    </source>
</reference>
<dbReference type="InterPro" id="IPR002656">
    <property type="entry name" value="Acyl_transf_3_dom"/>
</dbReference>
<feature type="transmembrane region" description="Helical" evidence="1">
    <location>
        <begin position="89"/>
        <end position="110"/>
    </location>
</feature>
<accession>A0A286DS08</accession>
<dbReference type="GO" id="GO:0016020">
    <property type="term" value="C:membrane"/>
    <property type="evidence" value="ECO:0007669"/>
    <property type="project" value="TreeGrafter"/>
</dbReference>
<evidence type="ECO:0000313" key="3">
    <source>
        <dbReference type="EMBL" id="SOD61403.1"/>
    </source>
</evidence>
<dbReference type="GO" id="GO:0000271">
    <property type="term" value="P:polysaccharide biosynthetic process"/>
    <property type="evidence" value="ECO:0007669"/>
    <property type="project" value="TreeGrafter"/>
</dbReference>
<feature type="transmembrane region" description="Helical" evidence="1">
    <location>
        <begin position="147"/>
        <end position="165"/>
    </location>
</feature>
<dbReference type="AlphaFoldDB" id="A0A286DS08"/>
<feature type="transmembrane region" description="Helical" evidence="1">
    <location>
        <begin position="290"/>
        <end position="308"/>
    </location>
</feature>
<keyword evidence="3" id="KW-0808">Transferase</keyword>
<gene>
    <name evidence="3" type="ORF">SAMN06273570_5117</name>
</gene>
<feature type="transmembrane region" description="Helical" evidence="1">
    <location>
        <begin position="16"/>
        <end position="34"/>
    </location>
</feature>
<feature type="transmembrane region" description="Helical" evidence="1">
    <location>
        <begin position="203"/>
        <end position="226"/>
    </location>
</feature>
<sequence>MHKMVNKNTSYRGVQALRGLAALSVMLFHFRWNLNEVTPDLGNRLFGWGATGVDLFFMISGFVITLSIRRSPSGMFAALQFMKNRALRILPAYYIILLITFLLGGAMSTFHYEDKTANLISAIIFQPIYPDHPPFYVDDDGMYGVRWTLNYEMYFYFAMSCMLLFNRKWLATSMFFLSSLIIVPLYVFGKWTTDPAGYQTTSALLGLITNPIILLFLAGMVIGLILPTLNKIPASFSAALLTISLLMAAYFFSQGMYLAHGLISSGWLYVLILMFTVLSEPFIGKYVPTVLIKLGDVSFSLYLIHTMMNGGVGKRFEDFGIEPGWLRFVLSVVISLGLAWVSWRFIEKRFTSKKMAQPQTHKIAPNN</sequence>
<evidence type="ECO:0000313" key="4">
    <source>
        <dbReference type="Proteomes" id="UP000219271"/>
    </source>
</evidence>
<evidence type="ECO:0000256" key="1">
    <source>
        <dbReference type="SAM" id="Phobius"/>
    </source>
</evidence>
<organism evidence="3 4">
    <name type="scientific">Candidatus Pantoea floridensis</name>
    <dbReference type="NCBI Taxonomy" id="1938870"/>
    <lineage>
        <taxon>Bacteria</taxon>
        <taxon>Pseudomonadati</taxon>
        <taxon>Pseudomonadota</taxon>
        <taxon>Gammaproteobacteria</taxon>
        <taxon>Enterobacterales</taxon>
        <taxon>Erwiniaceae</taxon>
        <taxon>Pantoea</taxon>
    </lineage>
</organism>
<dbReference type="GO" id="GO:0016747">
    <property type="term" value="F:acyltransferase activity, transferring groups other than amino-acyl groups"/>
    <property type="evidence" value="ECO:0007669"/>
    <property type="project" value="InterPro"/>
</dbReference>
<dbReference type="Pfam" id="PF01757">
    <property type="entry name" value="Acyl_transf_3"/>
    <property type="match status" value="1"/>
</dbReference>
<dbReference type="GO" id="GO:0016787">
    <property type="term" value="F:hydrolase activity"/>
    <property type="evidence" value="ECO:0007669"/>
    <property type="project" value="UniProtKB-KW"/>
</dbReference>
<keyword evidence="1" id="KW-0472">Membrane</keyword>
<protein>
    <submittedName>
        <fullName evidence="3">Peptidoglycan/LPS O-acetylase OafA/YrhL, contains acyltransferase and SGNH-hydrolase domains</fullName>
    </submittedName>
</protein>
<feature type="transmembrane region" description="Helical" evidence="1">
    <location>
        <begin position="172"/>
        <end position="191"/>
    </location>
</feature>
<dbReference type="PANTHER" id="PTHR23028:SF131">
    <property type="entry name" value="BLR2367 PROTEIN"/>
    <property type="match status" value="1"/>
</dbReference>
<dbReference type="InterPro" id="IPR050879">
    <property type="entry name" value="Acyltransferase_3"/>
</dbReference>
<evidence type="ECO:0000259" key="2">
    <source>
        <dbReference type="Pfam" id="PF01757"/>
    </source>
</evidence>
<dbReference type="EMBL" id="OCMY01000004">
    <property type="protein sequence ID" value="SOD61403.1"/>
    <property type="molecule type" value="Genomic_DNA"/>
</dbReference>
<feature type="transmembrane region" description="Helical" evidence="1">
    <location>
        <begin position="233"/>
        <end position="252"/>
    </location>
</feature>
<feature type="transmembrane region" description="Helical" evidence="1">
    <location>
        <begin position="258"/>
        <end position="278"/>
    </location>
</feature>
<dbReference type="PANTHER" id="PTHR23028">
    <property type="entry name" value="ACETYLTRANSFERASE"/>
    <property type="match status" value="1"/>
</dbReference>